<dbReference type="EMBL" id="GBXM01075262">
    <property type="protein sequence ID" value="JAH33315.1"/>
    <property type="molecule type" value="Transcribed_RNA"/>
</dbReference>
<organism evidence="1">
    <name type="scientific">Anguilla anguilla</name>
    <name type="common">European freshwater eel</name>
    <name type="synonym">Muraena anguilla</name>
    <dbReference type="NCBI Taxonomy" id="7936"/>
    <lineage>
        <taxon>Eukaryota</taxon>
        <taxon>Metazoa</taxon>
        <taxon>Chordata</taxon>
        <taxon>Craniata</taxon>
        <taxon>Vertebrata</taxon>
        <taxon>Euteleostomi</taxon>
        <taxon>Actinopterygii</taxon>
        <taxon>Neopterygii</taxon>
        <taxon>Teleostei</taxon>
        <taxon>Anguilliformes</taxon>
        <taxon>Anguillidae</taxon>
        <taxon>Anguilla</taxon>
    </lineage>
</organism>
<evidence type="ECO:0000313" key="1">
    <source>
        <dbReference type="EMBL" id="JAH33315.1"/>
    </source>
</evidence>
<reference evidence="1" key="2">
    <citation type="journal article" date="2015" name="Fish Shellfish Immunol.">
        <title>Early steps in the European eel (Anguilla anguilla)-Vibrio vulnificus interaction in the gills: Role of the RtxA13 toxin.</title>
        <authorList>
            <person name="Callol A."/>
            <person name="Pajuelo D."/>
            <person name="Ebbesson L."/>
            <person name="Teles M."/>
            <person name="MacKenzie S."/>
            <person name="Amaro C."/>
        </authorList>
    </citation>
    <scope>NUCLEOTIDE SEQUENCE</scope>
</reference>
<sequence length="24" mass="2909">MMAIYKMLLIISAITYHYNYCKHS</sequence>
<proteinExistence type="predicted"/>
<accession>A0A0E9RY33</accession>
<reference evidence="1" key="1">
    <citation type="submission" date="2014-11" db="EMBL/GenBank/DDBJ databases">
        <authorList>
            <person name="Amaro Gonzalez C."/>
        </authorList>
    </citation>
    <scope>NUCLEOTIDE SEQUENCE</scope>
</reference>
<dbReference type="AlphaFoldDB" id="A0A0E9RY33"/>
<protein>
    <submittedName>
        <fullName evidence="1">Uncharacterized protein</fullName>
    </submittedName>
</protein>
<name>A0A0E9RY33_ANGAN</name>